<keyword evidence="3" id="KW-0813">Transport</keyword>
<organism evidence="6 7">
    <name type="scientific">Leptospira bouyouniensis</name>
    <dbReference type="NCBI Taxonomy" id="2484911"/>
    <lineage>
        <taxon>Bacteria</taxon>
        <taxon>Pseudomonadati</taxon>
        <taxon>Spirochaetota</taxon>
        <taxon>Spirochaetia</taxon>
        <taxon>Leptospirales</taxon>
        <taxon>Leptospiraceae</taxon>
        <taxon>Leptospira</taxon>
    </lineage>
</organism>
<sequence>MRTLSLVFFLLSLTFCRRETEEFAIQIALPSDPAHLDPLFSTDLTSQKLARFLHQGIFHTEKESLVSPWISKIKHINDPSEEIWQIEFNESSPPITDIHFSLSRLITESYPRKADYQFLKSVKMIPPTPIMASSSISVSSATPTSSTTTFVTNGSRSTLEFHFQKGTTETEWKEKLSLPFASIIGKEEWKNQNLKTYGKYKLKQWKKNEFIDLMSQKELSKGLPTSIRFRILPQSTTSLFLYRKSELDAFKLSDFLLSIPEAISEFTLTKKGRSVQYVTINQTNHCFDIHFRNALNFSIPRELIIKKLLENHADLTYGPVPLPYLEKLNLNLKKIDILFDKEKAISELKLSKCYPAVLSKELEFRMRGDDENQTKGRAIKQALEDIGLKIRLKPMEKAPLYKENGEGKGDLTLLTWYSDYDSIWNFLDPLFHPEKIGNGGNRSFYQNQMIGKLLNKPNRNIDDAKQVIETVTNEKPWIFLWSIQENYLVSKEFLRYSELADYL</sequence>
<dbReference type="EMBL" id="RQFT01000007">
    <property type="protein sequence ID" value="TGL07047.1"/>
    <property type="molecule type" value="Genomic_DNA"/>
</dbReference>
<dbReference type="Gene3D" id="3.10.105.10">
    <property type="entry name" value="Dipeptide-binding Protein, Domain 3"/>
    <property type="match status" value="1"/>
</dbReference>
<evidence type="ECO:0000259" key="5">
    <source>
        <dbReference type="Pfam" id="PF00496"/>
    </source>
</evidence>
<dbReference type="GO" id="GO:1904680">
    <property type="term" value="F:peptide transmembrane transporter activity"/>
    <property type="evidence" value="ECO:0007669"/>
    <property type="project" value="TreeGrafter"/>
</dbReference>
<reference evidence="6 7" key="1">
    <citation type="journal article" date="2019" name="PLoS Negl. Trop. Dis.">
        <title>Revisiting the worldwide diversity of Leptospira species in the environment.</title>
        <authorList>
            <person name="Vincent A.T."/>
            <person name="Schiettekatte O."/>
            <person name="Bourhy P."/>
            <person name="Veyrier F.J."/>
            <person name="Picardeau M."/>
        </authorList>
    </citation>
    <scope>NUCLEOTIDE SEQUENCE [LARGE SCALE GENOMIC DNA]</scope>
    <source>
        <strain evidence="6 7">201800273</strain>
    </source>
</reference>
<evidence type="ECO:0000313" key="6">
    <source>
        <dbReference type="EMBL" id="TGL07047.1"/>
    </source>
</evidence>
<accession>A0A7I0IPT9</accession>
<dbReference type="CDD" id="cd00995">
    <property type="entry name" value="PBP2_NikA_DppA_OppA_like"/>
    <property type="match status" value="1"/>
</dbReference>
<dbReference type="SUPFAM" id="SSF53850">
    <property type="entry name" value="Periplasmic binding protein-like II"/>
    <property type="match status" value="1"/>
</dbReference>
<dbReference type="PIRSF" id="PIRSF002741">
    <property type="entry name" value="MppA"/>
    <property type="match status" value="1"/>
</dbReference>
<dbReference type="InterPro" id="IPR030678">
    <property type="entry name" value="Peptide/Ni-bd"/>
</dbReference>
<name>A0A7I0IPT9_9LEPT</name>
<proteinExistence type="inferred from homology"/>
<comment type="subcellular location">
    <subcellularLocation>
        <location evidence="1">Cell envelope</location>
    </subcellularLocation>
</comment>
<dbReference type="GO" id="GO:0015833">
    <property type="term" value="P:peptide transport"/>
    <property type="evidence" value="ECO:0007669"/>
    <property type="project" value="TreeGrafter"/>
</dbReference>
<dbReference type="GO" id="GO:0043190">
    <property type="term" value="C:ATP-binding cassette (ABC) transporter complex"/>
    <property type="evidence" value="ECO:0007669"/>
    <property type="project" value="InterPro"/>
</dbReference>
<evidence type="ECO:0000256" key="3">
    <source>
        <dbReference type="ARBA" id="ARBA00022448"/>
    </source>
</evidence>
<keyword evidence="4" id="KW-0732">Signal</keyword>
<dbReference type="Gene3D" id="3.90.76.10">
    <property type="entry name" value="Dipeptide-binding Protein, Domain 1"/>
    <property type="match status" value="1"/>
</dbReference>
<evidence type="ECO:0000256" key="2">
    <source>
        <dbReference type="ARBA" id="ARBA00005695"/>
    </source>
</evidence>
<protein>
    <submittedName>
        <fullName evidence="6">ABC transporter substrate-binding protein</fullName>
    </submittedName>
</protein>
<comment type="similarity">
    <text evidence="2">Belongs to the bacterial solute-binding protein 5 family.</text>
</comment>
<dbReference type="InterPro" id="IPR039424">
    <property type="entry name" value="SBP_5"/>
</dbReference>
<dbReference type="Proteomes" id="UP000297641">
    <property type="component" value="Unassembled WGS sequence"/>
</dbReference>
<evidence type="ECO:0000313" key="7">
    <source>
        <dbReference type="Proteomes" id="UP000297641"/>
    </source>
</evidence>
<comment type="caution">
    <text evidence="6">The sequence shown here is derived from an EMBL/GenBank/DDBJ whole genome shotgun (WGS) entry which is preliminary data.</text>
</comment>
<feature type="domain" description="Solute-binding protein family 5" evidence="5">
    <location>
        <begin position="97"/>
        <end position="437"/>
    </location>
</feature>
<dbReference type="GO" id="GO:0030288">
    <property type="term" value="C:outer membrane-bounded periplasmic space"/>
    <property type="evidence" value="ECO:0007669"/>
    <property type="project" value="UniProtKB-ARBA"/>
</dbReference>
<evidence type="ECO:0000256" key="4">
    <source>
        <dbReference type="ARBA" id="ARBA00022729"/>
    </source>
</evidence>
<dbReference type="PANTHER" id="PTHR30290:SF10">
    <property type="entry name" value="PERIPLASMIC OLIGOPEPTIDE-BINDING PROTEIN-RELATED"/>
    <property type="match status" value="1"/>
</dbReference>
<dbReference type="RefSeq" id="WP_135770434.1">
    <property type="nucleotide sequence ID" value="NZ_RQFT01000007.1"/>
</dbReference>
<dbReference type="InterPro" id="IPR000914">
    <property type="entry name" value="SBP_5_dom"/>
</dbReference>
<gene>
    <name evidence="6" type="ORF">EHQ43_06360</name>
</gene>
<dbReference type="Gene3D" id="3.40.190.10">
    <property type="entry name" value="Periplasmic binding protein-like II"/>
    <property type="match status" value="1"/>
</dbReference>
<dbReference type="PANTHER" id="PTHR30290">
    <property type="entry name" value="PERIPLASMIC BINDING COMPONENT OF ABC TRANSPORTER"/>
    <property type="match status" value="1"/>
</dbReference>
<dbReference type="Pfam" id="PF00496">
    <property type="entry name" value="SBP_bac_5"/>
    <property type="match status" value="1"/>
</dbReference>
<evidence type="ECO:0000256" key="1">
    <source>
        <dbReference type="ARBA" id="ARBA00004196"/>
    </source>
</evidence>
<dbReference type="AlphaFoldDB" id="A0A7I0IPT9"/>